<organism evidence="2 3">
    <name type="scientific">Choiromyces venosus 120613-1</name>
    <dbReference type="NCBI Taxonomy" id="1336337"/>
    <lineage>
        <taxon>Eukaryota</taxon>
        <taxon>Fungi</taxon>
        <taxon>Dikarya</taxon>
        <taxon>Ascomycota</taxon>
        <taxon>Pezizomycotina</taxon>
        <taxon>Pezizomycetes</taxon>
        <taxon>Pezizales</taxon>
        <taxon>Tuberaceae</taxon>
        <taxon>Choiromyces</taxon>
    </lineage>
</organism>
<dbReference type="EMBL" id="ML120357">
    <property type="protein sequence ID" value="RPB04694.1"/>
    <property type="molecule type" value="Genomic_DNA"/>
</dbReference>
<evidence type="ECO:0000313" key="3">
    <source>
        <dbReference type="Proteomes" id="UP000276215"/>
    </source>
</evidence>
<dbReference type="Gene3D" id="3.30.420.10">
    <property type="entry name" value="Ribonuclease H-like superfamily/Ribonuclease H"/>
    <property type="match status" value="1"/>
</dbReference>
<sequence>MMTGFFYGQKYGYFLPVFPDPSSASGGITAKSIIEVYDQYDFVDIWEDIKKESEEEEVFLVIDNAKTYLFFMRWLREYGIRLLEIPPYSPDLNPIENIWSLIKDKLSKHYPDLHLMKVPEHVVKKIIEEAITHC</sequence>
<dbReference type="AlphaFoldDB" id="A0A3N4K2B1"/>
<feature type="domain" description="Tc1-like transposase DDE" evidence="1">
    <location>
        <begin position="35"/>
        <end position="108"/>
    </location>
</feature>
<dbReference type="STRING" id="1336337.A0A3N4K2B1"/>
<dbReference type="Proteomes" id="UP000276215">
    <property type="component" value="Unassembled WGS sequence"/>
</dbReference>
<dbReference type="InterPro" id="IPR036397">
    <property type="entry name" value="RNaseH_sf"/>
</dbReference>
<dbReference type="InterPro" id="IPR038717">
    <property type="entry name" value="Tc1-like_DDE_dom"/>
</dbReference>
<protein>
    <recommendedName>
        <fullName evidence="1">Tc1-like transposase DDE domain-containing protein</fullName>
    </recommendedName>
</protein>
<dbReference type="SUPFAM" id="SSF53098">
    <property type="entry name" value="Ribonuclease H-like"/>
    <property type="match status" value="1"/>
</dbReference>
<proteinExistence type="predicted"/>
<evidence type="ECO:0000313" key="2">
    <source>
        <dbReference type="EMBL" id="RPB04694.1"/>
    </source>
</evidence>
<dbReference type="InterPro" id="IPR012337">
    <property type="entry name" value="RNaseH-like_sf"/>
</dbReference>
<name>A0A3N4K2B1_9PEZI</name>
<reference evidence="2 3" key="1">
    <citation type="journal article" date="2018" name="Nat. Ecol. Evol.">
        <title>Pezizomycetes genomes reveal the molecular basis of ectomycorrhizal truffle lifestyle.</title>
        <authorList>
            <person name="Murat C."/>
            <person name="Payen T."/>
            <person name="Noel B."/>
            <person name="Kuo A."/>
            <person name="Morin E."/>
            <person name="Chen J."/>
            <person name="Kohler A."/>
            <person name="Krizsan K."/>
            <person name="Balestrini R."/>
            <person name="Da Silva C."/>
            <person name="Montanini B."/>
            <person name="Hainaut M."/>
            <person name="Levati E."/>
            <person name="Barry K.W."/>
            <person name="Belfiori B."/>
            <person name="Cichocki N."/>
            <person name="Clum A."/>
            <person name="Dockter R.B."/>
            <person name="Fauchery L."/>
            <person name="Guy J."/>
            <person name="Iotti M."/>
            <person name="Le Tacon F."/>
            <person name="Lindquist E.A."/>
            <person name="Lipzen A."/>
            <person name="Malagnac F."/>
            <person name="Mello A."/>
            <person name="Molinier V."/>
            <person name="Miyauchi S."/>
            <person name="Poulain J."/>
            <person name="Riccioni C."/>
            <person name="Rubini A."/>
            <person name="Sitrit Y."/>
            <person name="Splivallo R."/>
            <person name="Traeger S."/>
            <person name="Wang M."/>
            <person name="Zifcakova L."/>
            <person name="Wipf D."/>
            <person name="Zambonelli A."/>
            <person name="Paolocci F."/>
            <person name="Nowrousian M."/>
            <person name="Ottonello S."/>
            <person name="Baldrian P."/>
            <person name="Spatafora J.W."/>
            <person name="Henrissat B."/>
            <person name="Nagy L.G."/>
            <person name="Aury J.M."/>
            <person name="Wincker P."/>
            <person name="Grigoriev I.V."/>
            <person name="Bonfante P."/>
            <person name="Martin F.M."/>
        </authorList>
    </citation>
    <scope>NUCLEOTIDE SEQUENCE [LARGE SCALE GENOMIC DNA]</scope>
    <source>
        <strain evidence="2 3">120613-1</strain>
    </source>
</reference>
<dbReference type="Pfam" id="PF13358">
    <property type="entry name" value="DDE_3"/>
    <property type="match status" value="1"/>
</dbReference>
<dbReference type="GO" id="GO:0003676">
    <property type="term" value="F:nucleic acid binding"/>
    <property type="evidence" value="ECO:0007669"/>
    <property type="project" value="InterPro"/>
</dbReference>
<dbReference type="OrthoDB" id="3504114at2759"/>
<gene>
    <name evidence="2" type="ORF">L873DRAFT_1758743</name>
</gene>
<accession>A0A3N4K2B1</accession>
<keyword evidence="3" id="KW-1185">Reference proteome</keyword>
<evidence type="ECO:0000259" key="1">
    <source>
        <dbReference type="Pfam" id="PF13358"/>
    </source>
</evidence>